<protein>
    <submittedName>
        <fullName evidence="5">Uncharacterized protein</fullName>
    </submittedName>
</protein>
<sequence>MRRSACGFRGSSRSPVDSKRGSLLQARLVKARVVGGVAWQESRGCRGNGKVHSIDNQ</sequence>
<evidence type="ECO:0000313" key="3">
    <source>
        <dbReference type="EMBL" id="CUV24497.1"/>
    </source>
</evidence>
<evidence type="ECO:0000313" key="5">
    <source>
        <dbReference type="EMBL" id="CUV39149.1"/>
    </source>
</evidence>
<dbReference type="EMBL" id="LN899823">
    <property type="protein sequence ID" value="CUV24497.1"/>
    <property type="molecule type" value="Genomic_DNA"/>
</dbReference>
<evidence type="ECO:0000313" key="7">
    <source>
        <dbReference type="EMBL" id="CUV54697.1"/>
    </source>
</evidence>
<evidence type="ECO:0000313" key="6">
    <source>
        <dbReference type="EMBL" id="CUV44948.1"/>
    </source>
</evidence>
<name>A0A0S4VXZ6_RALSL</name>
<organism evidence="5">
    <name type="scientific">Ralstonia solanacearum</name>
    <name type="common">Pseudomonas solanacearum</name>
    <dbReference type="NCBI Taxonomy" id="305"/>
    <lineage>
        <taxon>Bacteria</taxon>
        <taxon>Pseudomonadati</taxon>
        <taxon>Pseudomonadota</taxon>
        <taxon>Betaproteobacteria</taxon>
        <taxon>Burkholderiales</taxon>
        <taxon>Burkholderiaceae</taxon>
        <taxon>Ralstonia</taxon>
        <taxon>Ralstonia solanacearum species complex</taxon>
    </lineage>
</organism>
<dbReference type="EMBL" id="LN899826">
    <property type="protein sequence ID" value="CUV39149.1"/>
    <property type="molecule type" value="Genomic_DNA"/>
</dbReference>
<evidence type="ECO:0000313" key="8">
    <source>
        <dbReference type="EMBL" id="CUV58835.1"/>
    </source>
</evidence>
<feature type="region of interest" description="Disordered" evidence="1">
    <location>
        <begin position="1"/>
        <end position="21"/>
    </location>
</feature>
<dbReference type="EMBL" id="LN899821">
    <property type="protein sequence ID" value="CUV18086.1"/>
    <property type="molecule type" value="Genomic_DNA"/>
</dbReference>
<dbReference type="EMBL" id="LN899820">
    <property type="protein sequence ID" value="CUV54697.1"/>
    <property type="molecule type" value="Genomic_DNA"/>
</dbReference>
<evidence type="ECO:0000256" key="1">
    <source>
        <dbReference type="SAM" id="MobiDB-lite"/>
    </source>
</evidence>
<proteinExistence type="predicted"/>
<dbReference type="EMBL" id="LN899825">
    <property type="protein sequence ID" value="CUV36138.1"/>
    <property type="molecule type" value="Genomic_DNA"/>
</dbReference>
<accession>A0A0S4VXZ6</accession>
<dbReference type="AlphaFoldDB" id="A0A0S4VXZ6"/>
<evidence type="ECO:0000313" key="2">
    <source>
        <dbReference type="EMBL" id="CUV18086.1"/>
    </source>
</evidence>
<dbReference type="EMBL" id="LN899827">
    <property type="protein sequence ID" value="CUV44948.1"/>
    <property type="molecule type" value="Genomic_DNA"/>
</dbReference>
<reference evidence="5" key="1">
    <citation type="submission" date="2015-10" db="EMBL/GenBank/DDBJ databases">
        <authorList>
            <person name="Gilbert D.G."/>
        </authorList>
    </citation>
    <scope>NUCLEOTIDE SEQUENCE</scope>
    <source>
        <strain evidence="5">Phyl III-seqv23</strain>
    </source>
</reference>
<evidence type="ECO:0000313" key="4">
    <source>
        <dbReference type="EMBL" id="CUV36138.1"/>
    </source>
</evidence>
<gene>
    <name evidence="2" type="ORF">PSS4_v1_440059</name>
    <name evidence="8" type="ORF">RD1301_v1_40026</name>
    <name evidence="3" type="ORF">RUN1744_v1_650073</name>
    <name evidence="7" type="ORF">RUN215_v1_390047</name>
    <name evidence="4" type="ORF">TD1301_v1_1920007</name>
    <name evidence="5" type="ORF">TF3108_v1_230104</name>
    <name evidence="6" type="ORF">TO10_v1_220015</name>
</gene>
<dbReference type="EMBL" id="LN899822">
    <property type="protein sequence ID" value="CUV58835.1"/>
    <property type="molecule type" value="Genomic_DNA"/>
</dbReference>